<feature type="transmembrane region" description="Helical" evidence="1">
    <location>
        <begin position="68"/>
        <end position="88"/>
    </location>
</feature>
<feature type="transmembrane region" description="Helical" evidence="1">
    <location>
        <begin position="21"/>
        <end position="42"/>
    </location>
</feature>
<dbReference type="GO" id="GO:0140359">
    <property type="term" value="F:ABC-type transporter activity"/>
    <property type="evidence" value="ECO:0007669"/>
    <property type="project" value="InterPro"/>
</dbReference>
<keyword evidence="1" id="KW-0472">Membrane</keyword>
<feature type="transmembrane region" description="Helical" evidence="1">
    <location>
        <begin position="119"/>
        <end position="140"/>
    </location>
</feature>
<keyword evidence="1" id="KW-1133">Transmembrane helix</keyword>
<organism evidence="2 3">
    <name type="scientific">Planococcus versutus</name>
    <dbReference type="NCBI Taxonomy" id="1302659"/>
    <lineage>
        <taxon>Bacteria</taxon>
        <taxon>Bacillati</taxon>
        <taxon>Bacillota</taxon>
        <taxon>Bacilli</taxon>
        <taxon>Bacillales</taxon>
        <taxon>Caryophanaceae</taxon>
        <taxon>Planococcus</taxon>
    </lineage>
</organism>
<dbReference type="RefSeq" id="WP_049693138.1">
    <property type="nucleotide sequence ID" value="NZ_CP016540.2"/>
</dbReference>
<evidence type="ECO:0000313" key="2">
    <source>
        <dbReference type="EMBL" id="ANU27250.1"/>
    </source>
</evidence>
<keyword evidence="1" id="KW-0812">Transmembrane</keyword>
<dbReference type="Proteomes" id="UP000053354">
    <property type="component" value="Chromosome"/>
</dbReference>
<proteinExistence type="predicted"/>
<dbReference type="OrthoDB" id="4187110at2"/>
<keyword evidence="3" id="KW-1185">Reference proteome</keyword>
<gene>
    <name evidence="2" type="ORF">I858_009645</name>
</gene>
<reference evidence="2" key="1">
    <citation type="submission" date="2016-10" db="EMBL/GenBank/DDBJ databases">
        <authorList>
            <person name="See-Too W.S."/>
        </authorList>
    </citation>
    <scope>NUCLEOTIDE SEQUENCE</scope>
    <source>
        <strain evidence="2">L10.15</strain>
    </source>
</reference>
<dbReference type="KEGG" id="pll:I858_009645"/>
<accession>A0A1B1S232</accession>
<feature type="transmembrane region" description="Helical" evidence="1">
    <location>
        <begin position="160"/>
        <end position="177"/>
    </location>
</feature>
<name>A0A1B1S232_9BACL</name>
<dbReference type="STRING" id="1302659.I858_009645"/>
<dbReference type="GO" id="GO:0005886">
    <property type="term" value="C:plasma membrane"/>
    <property type="evidence" value="ECO:0007669"/>
    <property type="project" value="UniProtKB-SubCell"/>
</dbReference>
<dbReference type="AlphaFoldDB" id="A0A1B1S232"/>
<evidence type="ECO:0000313" key="3">
    <source>
        <dbReference type="Proteomes" id="UP000053354"/>
    </source>
</evidence>
<protein>
    <submittedName>
        <fullName evidence="2">ABC transporter permease</fullName>
    </submittedName>
</protein>
<feature type="transmembrane region" description="Helical" evidence="1">
    <location>
        <begin position="228"/>
        <end position="251"/>
    </location>
</feature>
<dbReference type="EMBL" id="CP016540">
    <property type="protein sequence ID" value="ANU27250.1"/>
    <property type="molecule type" value="Genomic_DNA"/>
</dbReference>
<evidence type="ECO:0000256" key="1">
    <source>
        <dbReference type="SAM" id="Phobius"/>
    </source>
</evidence>
<feature type="transmembrane region" description="Helical" evidence="1">
    <location>
        <begin position="184"/>
        <end position="208"/>
    </location>
</feature>
<sequence length="261" mass="28133">MKQFLILTQKECLENIRNYKIFWIPAVFILLGITEPVVNYFLPQILESSGGLPDGAVLELPTLMPEQLLIAVMEQFQTIGMAVLILAYMGSIAGERKSGTATLLYVRPLSFSAYFLSKWAVASVVSLVSVWLGFLAGYYYTFLFFGEVGFGKLVQLMGTYSIWVVLILTIVLAASAVSPNGGIAAAVAFATYLILQLTDSLFGTTWSMSPVKIPQYGAAWLTASSDGGSLVGAIGIAVLCIFLLSVLGSVASRKNKAKTKV</sequence>